<keyword evidence="2" id="KW-0732">Signal</keyword>
<dbReference type="AlphaFoldDB" id="A0A0B1T7D0"/>
<name>A0A0B1T7D0_OESDE</name>
<evidence type="ECO:0000256" key="2">
    <source>
        <dbReference type="SAM" id="SignalP"/>
    </source>
</evidence>
<evidence type="ECO:0000313" key="3">
    <source>
        <dbReference type="EMBL" id="KHJ91682.1"/>
    </source>
</evidence>
<keyword evidence="4" id="KW-1185">Reference proteome</keyword>
<reference evidence="3 4" key="1">
    <citation type="submission" date="2014-03" db="EMBL/GenBank/DDBJ databases">
        <title>Draft genome of the hookworm Oesophagostomum dentatum.</title>
        <authorList>
            <person name="Mitreva M."/>
        </authorList>
    </citation>
    <scope>NUCLEOTIDE SEQUENCE [LARGE SCALE GENOMIC DNA]</scope>
    <source>
        <strain evidence="3 4">OD-Hann</strain>
    </source>
</reference>
<dbReference type="Proteomes" id="UP000053660">
    <property type="component" value="Unassembled WGS sequence"/>
</dbReference>
<feature type="chain" id="PRO_5002062234" evidence="2">
    <location>
        <begin position="21"/>
        <end position="98"/>
    </location>
</feature>
<evidence type="ECO:0000256" key="1">
    <source>
        <dbReference type="SAM" id="Phobius"/>
    </source>
</evidence>
<gene>
    <name evidence="3" type="ORF">OESDEN_08448</name>
</gene>
<protein>
    <submittedName>
        <fullName evidence="3">Uncharacterized protein</fullName>
    </submittedName>
</protein>
<keyword evidence="1" id="KW-0472">Membrane</keyword>
<proteinExistence type="predicted"/>
<accession>A0A0B1T7D0</accession>
<keyword evidence="1" id="KW-1133">Transmembrane helix</keyword>
<dbReference type="EMBL" id="KN551880">
    <property type="protein sequence ID" value="KHJ91682.1"/>
    <property type="molecule type" value="Genomic_DNA"/>
</dbReference>
<organism evidence="3 4">
    <name type="scientific">Oesophagostomum dentatum</name>
    <name type="common">Nodular worm</name>
    <dbReference type="NCBI Taxonomy" id="61180"/>
    <lineage>
        <taxon>Eukaryota</taxon>
        <taxon>Metazoa</taxon>
        <taxon>Ecdysozoa</taxon>
        <taxon>Nematoda</taxon>
        <taxon>Chromadorea</taxon>
        <taxon>Rhabditida</taxon>
        <taxon>Rhabditina</taxon>
        <taxon>Rhabditomorpha</taxon>
        <taxon>Strongyloidea</taxon>
        <taxon>Strongylidae</taxon>
        <taxon>Oesophagostomum</taxon>
    </lineage>
</organism>
<evidence type="ECO:0000313" key="4">
    <source>
        <dbReference type="Proteomes" id="UP000053660"/>
    </source>
</evidence>
<feature type="transmembrane region" description="Helical" evidence="1">
    <location>
        <begin position="73"/>
        <end position="93"/>
    </location>
</feature>
<sequence length="98" mass="10292">MNTAAICSLVLLILTLSIEGRSLNALTDPGLDKDSNSDVVTISTSQQESRFFLGNTTSSSSSVGKKKSYKFSILKPIVGAGAYIIAGLGFDALSKRFG</sequence>
<keyword evidence="1" id="KW-0812">Transmembrane</keyword>
<feature type="signal peptide" evidence="2">
    <location>
        <begin position="1"/>
        <end position="20"/>
    </location>
</feature>